<evidence type="ECO:0000256" key="4">
    <source>
        <dbReference type="PROSITE-ProRule" id="PRU00322"/>
    </source>
</evidence>
<feature type="compositionally biased region" description="Low complexity" evidence="5">
    <location>
        <begin position="268"/>
        <end position="281"/>
    </location>
</feature>
<sequence length="442" mass="48251">MDPLIYDIQVERGLHRPDVAMDTLQRAASLVKPIMRAHNFKVGLLAEFLPKERGLLGLNTGGGRTIHVRLRHATDPTQFFTFQMIMDTVLHELSHNRFGPHDANFHALWDQLRDEYYALMQSGFTGGAFLSHGHLLSRQDEARRIARAAITDSRKKLPLTVNRKLIEAGPKPGVDARSRLTGAFGRMQIAQGCGCNMPKSEQKALVAAAGVNVIKSRVEKDDANEIAIQEALWELAQEDRASSSKPEGASYGSAAGKGGSLSTNRPLSSYTYDASSKSSKPYDSDSDSEYSEGPSLSKPPPQYVQLVDEEFWQCETCTLINKEEAVCCDACGTARPGTEPPPKASSSKAPTKATAKKTTYKAPPAKSSARTRPSSSRAGPSRQVARSGTWQCACIIGWTRYAGCQAAVEAANAVDQWDAQEYDEELVGLLSVWDDEVYSPII</sequence>
<evidence type="ECO:0000259" key="6">
    <source>
        <dbReference type="PROSITE" id="PS50199"/>
    </source>
</evidence>
<proteinExistence type="predicted"/>
<dbReference type="InterPro" id="IPR001876">
    <property type="entry name" value="Znf_RanBP2"/>
</dbReference>
<feature type="domain" description="RanBP2-type" evidence="6">
    <location>
        <begin position="308"/>
        <end position="337"/>
    </location>
</feature>
<dbReference type="Gene3D" id="4.10.1060.10">
    <property type="entry name" value="Zinc finger, RanBP2-type"/>
    <property type="match status" value="1"/>
</dbReference>
<evidence type="ECO:0000256" key="5">
    <source>
        <dbReference type="SAM" id="MobiDB-lite"/>
    </source>
</evidence>
<evidence type="ECO:0000256" key="2">
    <source>
        <dbReference type="ARBA" id="ARBA00022771"/>
    </source>
</evidence>
<dbReference type="InterPro" id="IPR053000">
    <property type="entry name" value="WSS1-like_metalloprotease"/>
</dbReference>
<feature type="region of interest" description="Disordered" evidence="5">
    <location>
        <begin position="239"/>
        <end position="301"/>
    </location>
</feature>
<dbReference type="PANTHER" id="PTHR46622">
    <property type="entry name" value="DNA-DEPENDENT METALLOPROTEASE WSS1"/>
    <property type="match status" value="1"/>
</dbReference>
<evidence type="ECO:0008006" key="9">
    <source>
        <dbReference type="Google" id="ProtNLM"/>
    </source>
</evidence>
<dbReference type="GO" id="GO:0005634">
    <property type="term" value="C:nucleus"/>
    <property type="evidence" value="ECO:0007669"/>
    <property type="project" value="TreeGrafter"/>
</dbReference>
<protein>
    <recommendedName>
        <fullName evidence="9">WLM domain-containing protein</fullName>
    </recommendedName>
</protein>
<dbReference type="Pfam" id="PF08325">
    <property type="entry name" value="WLM"/>
    <property type="match status" value="1"/>
</dbReference>
<dbReference type="PROSITE" id="PS01358">
    <property type="entry name" value="ZF_RANBP2_1"/>
    <property type="match status" value="1"/>
</dbReference>
<dbReference type="AlphaFoldDB" id="A0A177A7T6"/>
<dbReference type="RefSeq" id="XP_024323482.1">
    <property type="nucleotide sequence ID" value="XM_024470064.1"/>
</dbReference>
<evidence type="ECO:0000256" key="1">
    <source>
        <dbReference type="ARBA" id="ARBA00022723"/>
    </source>
</evidence>
<dbReference type="SUPFAM" id="SSF90209">
    <property type="entry name" value="Ran binding protein zinc finger-like"/>
    <property type="match status" value="1"/>
</dbReference>
<keyword evidence="3" id="KW-0862">Zinc</keyword>
<dbReference type="Pfam" id="PF00641">
    <property type="entry name" value="Zn_ribbon_RanBP"/>
    <property type="match status" value="1"/>
</dbReference>
<dbReference type="PROSITE" id="PS50199">
    <property type="entry name" value="ZF_RANBP2_2"/>
    <property type="match status" value="1"/>
</dbReference>
<dbReference type="OrthoDB" id="261960at2759"/>
<dbReference type="InterPro" id="IPR013536">
    <property type="entry name" value="WLM_dom"/>
</dbReference>
<dbReference type="GO" id="GO:0008237">
    <property type="term" value="F:metallopeptidase activity"/>
    <property type="evidence" value="ECO:0007669"/>
    <property type="project" value="TreeGrafter"/>
</dbReference>
<dbReference type="EMBL" id="KV441397">
    <property type="protein sequence ID" value="OAF58197.1"/>
    <property type="molecule type" value="Genomic_DNA"/>
</dbReference>
<gene>
    <name evidence="8" type="ORF">VC83_06464</name>
</gene>
<feature type="compositionally biased region" description="Low complexity" evidence="5">
    <location>
        <begin position="360"/>
        <end position="382"/>
    </location>
</feature>
<keyword evidence="1" id="KW-0479">Metal-binding</keyword>
<evidence type="ECO:0000256" key="3">
    <source>
        <dbReference type="ARBA" id="ARBA00022833"/>
    </source>
</evidence>
<dbReference type="GO" id="GO:0006281">
    <property type="term" value="P:DNA repair"/>
    <property type="evidence" value="ECO:0007669"/>
    <property type="project" value="TreeGrafter"/>
</dbReference>
<accession>A0A177A7T6</accession>
<evidence type="ECO:0000313" key="8">
    <source>
        <dbReference type="EMBL" id="OAF58197.1"/>
    </source>
</evidence>
<feature type="compositionally biased region" description="Low complexity" evidence="5">
    <location>
        <begin position="344"/>
        <end position="353"/>
    </location>
</feature>
<dbReference type="eggNOG" id="KOG1558">
    <property type="taxonomic scope" value="Eukaryota"/>
</dbReference>
<feature type="domain" description="WLM" evidence="7">
    <location>
        <begin position="1"/>
        <end position="188"/>
    </location>
</feature>
<dbReference type="SMART" id="SM00547">
    <property type="entry name" value="ZnF_RBZ"/>
    <property type="match status" value="1"/>
</dbReference>
<dbReference type="GeneID" id="36289523"/>
<organism evidence="8">
    <name type="scientific">Pseudogymnoascus destructans</name>
    <dbReference type="NCBI Taxonomy" id="655981"/>
    <lineage>
        <taxon>Eukaryota</taxon>
        <taxon>Fungi</taxon>
        <taxon>Dikarya</taxon>
        <taxon>Ascomycota</taxon>
        <taxon>Pezizomycotina</taxon>
        <taxon>Leotiomycetes</taxon>
        <taxon>Thelebolales</taxon>
        <taxon>Thelebolaceae</taxon>
        <taxon>Pseudogymnoascus</taxon>
    </lineage>
</organism>
<dbReference type="Proteomes" id="UP000077154">
    <property type="component" value="Unassembled WGS sequence"/>
</dbReference>
<dbReference type="PROSITE" id="PS51397">
    <property type="entry name" value="WLM"/>
    <property type="match status" value="1"/>
</dbReference>
<dbReference type="VEuPathDB" id="FungiDB:GMDG_05356"/>
<dbReference type="GO" id="GO:0008270">
    <property type="term" value="F:zinc ion binding"/>
    <property type="evidence" value="ECO:0007669"/>
    <property type="project" value="UniProtKB-KW"/>
</dbReference>
<dbReference type="PANTHER" id="PTHR46622:SF1">
    <property type="entry name" value="DNA-DEPENDENT METALLOPROTEASE WSS1"/>
    <property type="match status" value="1"/>
</dbReference>
<evidence type="ECO:0000259" key="7">
    <source>
        <dbReference type="PROSITE" id="PS51397"/>
    </source>
</evidence>
<keyword evidence="2 4" id="KW-0863">Zinc-finger</keyword>
<feature type="region of interest" description="Disordered" evidence="5">
    <location>
        <begin position="333"/>
        <end position="382"/>
    </location>
</feature>
<reference evidence="8" key="1">
    <citation type="submission" date="2016-03" db="EMBL/GenBank/DDBJ databases">
        <title>Updated assembly of Pseudogymnoascus destructans, the fungus causing white-nose syndrome of bats.</title>
        <authorList>
            <person name="Palmer J.M."/>
            <person name="Drees K.P."/>
            <person name="Foster J.T."/>
            <person name="Lindner D.L."/>
        </authorList>
    </citation>
    <scope>NUCLEOTIDE SEQUENCE [LARGE SCALE GENOMIC DNA]</scope>
    <source>
        <strain evidence="8">20631-21</strain>
    </source>
</reference>
<name>A0A177A7T6_9PEZI</name>
<dbReference type="InterPro" id="IPR036443">
    <property type="entry name" value="Znf_RanBP2_sf"/>
</dbReference>